<dbReference type="eggNOG" id="COG2885">
    <property type="taxonomic scope" value="Bacteria"/>
</dbReference>
<dbReference type="NCBIfam" id="TIGR04183">
    <property type="entry name" value="Por_Secre_tail"/>
    <property type="match status" value="1"/>
</dbReference>
<dbReference type="InterPro" id="IPR026444">
    <property type="entry name" value="Secre_tail"/>
</dbReference>
<keyword evidence="1" id="KW-1133">Transmembrane helix</keyword>
<evidence type="ECO:0000313" key="2">
    <source>
        <dbReference type="EMBL" id="EHQ24311.1"/>
    </source>
</evidence>
<dbReference type="HOGENOM" id="CLU_622298_0_0_10"/>
<dbReference type="AlphaFoldDB" id="H1YDX1"/>
<evidence type="ECO:0000256" key="1">
    <source>
        <dbReference type="SAM" id="Phobius"/>
    </source>
</evidence>
<name>H1YDX1_9SPHI</name>
<sequence>MSRFNSKISSREASFKRCFTVLIIMLVYVLYSFTGIAQVNLVLNPSFEQYSRCPYEADQIQFANPWSPIDTVNHISQKDSFGSGNCTPEYCNTCAPANTDASVPKNTHFYNNPRTGNGMAQVQMFCDETGIPPGFTYLRDYLNGRLYNKLISGKSYCATFYVVLTQQSQYAIDHIGAYLDDGQIDTNKWDNCGLTRTQYAPQIISHNIINDTLHWAKIEGSFIAKGNEQYITIGNFFDQAHTNYTLSVTGAMTGTTWYLVDDVSIVESNTPAYAGRDTTIVAGDSVFIGRNEILPDVKWSLKSRDSGGGWVLIDTLHAGFWVKPAIGTNTYMVQQTLCGTVKYDTVTITVKRVGINGLNGPQNDWHIYPNPAKNEIRVVNVGNTNNAALAIYDLSGRLLL</sequence>
<dbReference type="EMBL" id="CM001403">
    <property type="protein sequence ID" value="EHQ24311.1"/>
    <property type="molecule type" value="Genomic_DNA"/>
</dbReference>
<accession>H1YDX1</accession>
<dbReference type="STRING" id="714943.Mucpa_0108"/>
<evidence type="ECO:0000313" key="3">
    <source>
        <dbReference type="Proteomes" id="UP000002774"/>
    </source>
</evidence>
<feature type="transmembrane region" description="Helical" evidence="1">
    <location>
        <begin position="21"/>
        <end position="43"/>
    </location>
</feature>
<dbReference type="Proteomes" id="UP000002774">
    <property type="component" value="Chromosome"/>
</dbReference>
<dbReference type="OrthoDB" id="975384at2"/>
<protein>
    <recommendedName>
        <fullName evidence="4">Secretion system C-terminal sorting domain-containing protein</fullName>
    </recommendedName>
</protein>
<dbReference type="RefSeq" id="WP_008503852.1">
    <property type="nucleotide sequence ID" value="NZ_CM001403.1"/>
</dbReference>
<proteinExistence type="predicted"/>
<keyword evidence="1" id="KW-0812">Transmembrane</keyword>
<evidence type="ECO:0008006" key="4">
    <source>
        <dbReference type="Google" id="ProtNLM"/>
    </source>
</evidence>
<reference evidence="2" key="1">
    <citation type="submission" date="2011-09" db="EMBL/GenBank/DDBJ databases">
        <title>The permanent draft genome of Mucilaginibacter paludis DSM 18603.</title>
        <authorList>
            <consortium name="US DOE Joint Genome Institute (JGI-PGF)"/>
            <person name="Lucas S."/>
            <person name="Han J."/>
            <person name="Lapidus A."/>
            <person name="Bruce D."/>
            <person name="Goodwin L."/>
            <person name="Pitluck S."/>
            <person name="Peters L."/>
            <person name="Kyrpides N."/>
            <person name="Mavromatis K."/>
            <person name="Ivanova N."/>
            <person name="Mikhailova N."/>
            <person name="Held B."/>
            <person name="Detter J.C."/>
            <person name="Tapia R."/>
            <person name="Han C."/>
            <person name="Land M."/>
            <person name="Hauser L."/>
            <person name="Markowitz V."/>
            <person name="Cheng J.-F."/>
            <person name="Hugenholtz P."/>
            <person name="Woyke T."/>
            <person name="Wu D."/>
            <person name="Tindall B."/>
            <person name="Brambilla E."/>
            <person name="Klenk H.-P."/>
            <person name="Eisen J.A."/>
        </authorList>
    </citation>
    <scope>NUCLEOTIDE SEQUENCE [LARGE SCALE GENOMIC DNA]</scope>
    <source>
        <strain evidence="2">DSM 18603</strain>
    </source>
</reference>
<keyword evidence="1" id="KW-0472">Membrane</keyword>
<organism evidence="2 3">
    <name type="scientific">Mucilaginibacter paludis DSM 18603</name>
    <dbReference type="NCBI Taxonomy" id="714943"/>
    <lineage>
        <taxon>Bacteria</taxon>
        <taxon>Pseudomonadati</taxon>
        <taxon>Bacteroidota</taxon>
        <taxon>Sphingobacteriia</taxon>
        <taxon>Sphingobacteriales</taxon>
        <taxon>Sphingobacteriaceae</taxon>
        <taxon>Mucilaginibacter</taxon>
    </lineage>
</organism>
<keyword evidence="3" id="KW-1185">Reference proteome</keyword>
<gene>
    <name evidence="2" type="ORF">Mucpa_0108</name>
</gene>